<feature type="transmembrane region" description="Helical" evidence="1">
    <location>
        <begin position="247"/>
        <end position="274"/>
    </location>
</feature>
<feature type="transmembrane region" description="Helical" evidence="1">
    <location>
        <begin position="294"/>
        <end position="315"/>
    </location>
</feature>
<dbReference type="EMBL" id="CP002665">
    <property type="protein sequence ID" value="AEI13389.1"/>
    <property type="molecule type" value="Genomic_DNA"/>
</dbReference>
<keyword evidence="1" id="KW-0472">Membrane</keyword>
<dbReference type="HOGENOM" id="CLU_387292_0_0_11"/>
<dbReference type="Proteomes" id="UP000000485">
    <property type="component" value="Chromosome"/>
</dbReference>
<evidence type="ECO:0008006" key="4">
    <source>
        <dbReference type="Google" id="ProtNLM"/>
    </source>
</evidence>
<feature type="transmembrane region" description="Helical" evidence="1">
    <location>
        <begin position="202"/>
        <end position="226"/>
    </location>
</feature>
<evidence type="ECO:0000313" key="2">
    <source>
        <dbReference type="EMBL" id="AEI13389.1"/>
    </source>
</evidence>
<dbReference type="eggNOG" id="COG0577">
    <property type="taxonomic scope" value="Bacteria"/>
</dbReference>
<dbReference type="OrthoDB" id="5143819at2"/>
<sequence>MSRASLIVSLAVRVAWSTDRSQRWRQVTLVLAALMSVTAMALGAGIVSASQQAAQRILDRTPAVDFASPDAPLHAVVRGGFLDVRQFPVLWLDPRAGDAPVPPGLSRLPDPGTYVVSPALAEAGVADALGWRTSAAGSGVRGTIGDDGLASPSEWYAYARPADGRSLGAGGALAPVAGFGVADATSPQLSVETDPIMPSPLAALFGSLWLLTIPALVALVPAASAGSDVRARRARVLFLLGSRPVDLMALGALETSALVAPAALVAALTCAAAAPHVGHVPVAGIDLRAGDLSIPAGQSAAIALAAVVVAGAVGALRLRPGDPSVRGRSVRRVRWFSAVPLWLAVSGIVAARLFTRPTSVLILLATLVVTTLALPLALPWLVRRAAVPLARLRGVGPWLAGRRLAADARGLARPAATLALLVFVLGAGSGVYLQMTAADAPESSGVYEVGWREPRPGDVASLRDALPGVAVGYRTSSGTAVFDSCEDLARGLADEGCGEPDALVRRARIALGAPVEVAHVVEEVSPDVVAGGAVVLARTGAVSLDEVEAAASHLPAADVAPRGEVAMAAPYIARWCAAALVAAAALLSAGAALAFGNRVLAVSGEDAVLLALGAEPRTVRSVQRWSVAWPMAVAVPAAGAAAVLFTWAASAADLAATATTVILLECAIVVGFAAVLLAALAAVQRRRARR</sequence>
<feature type="transmembrane region" description="Helical" evidence="1">
    <location>
        <begin position="335"/>
        <end position="354"/>
    </location>
</feature>
<dbReference type="STRING" id="593907.Celgi_2896"/>
<feature type="transmembrane region" description="Helical" evidence="1">
    <location>
        <begin position="360"/>
        <end position="382"/>
    </location>
</feature>
<dbReference type="AlphaFoldDB" id="F8A5U9"/>
<feature type="transmembrane region" description="Helical" evidence="1">
    <location>
        <begin position="661"/>
        <end position="683"/>
    </location>
</feature>
<feature type="transmembrane region" description="Helical" evidence="1">
    <location>
        <begin position="627"/>
        <end position="649"/>
    </location>
</feature>
<dbReference type="RefSeq" id="WP_013884906.1">
    <property type="nucleotide sequence ID" value="NC_015671.1"/>
</dbReference>
<feature type="transmembrane region" description="Helical" evidence="1">
    <location>
        <begin position="27"/>
        <end position="47"/>
    </location>
</feature>
<keyword evidence="1" id="KW-0812">Transmembrane</keyword>
<organism evidence="2 3">
    <name type="scientific">Cellulomonas gilvus (strain ATCC 13127 / NRRL B-14078)</name>
    <name type="common">Cellvibrio gilvus</name>
    <dbReference type="NCBI Taxonomy" id="593907"/>
    <lineage>
        <taxon>Bacteria</taxon>
        <taxon>Bacillati</taxon>
        <taxon>Actinomycetota</taxon>
        <taxon>Actinomycetes</taxon>
        <taxon>Micrococcales</taxon>
        <taxon>Cellulomonadaceae</taxon>
        <taxon>Cellulomonas</taxon>
    </lineage>
</organism>
<feature type="transmembrane region" description="Helical" evidence="1">
    <location>
        <begin position="572"/>
        <end position="595"/>
    </location>
</feature>
<protein>
    <recommendedName>
        <fullName evidence="4">Permease</fullName>
    </recommendedName>
</protein>
<evidence type="ECO:0000313" key="3">
    <source>
        <dbReference type="Proteomes" id="UP000000485"/>
    </source>
</evidence>
<evidence type="ECO:0000256" key="1">
    <source>
        <dbReference type="SAM" id="Phobius"/>
    </source>
</evidence>
<keyword evidence="3" id="KW-1185">Reference proteome</keyword>
<reference evidence="3" key="1">
    <citation type="submission" date="2011-04" db="EMBL/GenBank/DDBJ databases">
        <title>Complete sequence of Cellvibrio gilvus ATCC 13127.</title>
        <authorList>
            <person name="Lucas S."/>
            <person name="Han J."/>
            <person name="Lapidus A."/>
            <person name="Cheng J.-F."/>
            <person name="Goodwin L."/>
            <person name="Pitluck S."/>
            <person name="Peters L."/>
            <person name="Munk A."/>
            <person name="Detter J.C."/>
            <person name="Han C."/>
            <person name="Tapia R."/>
            <person name="Land M."/>
            <person name="Hauser L."/>
            <person name="Kyrpides N."/>
            <person name="Ivanova N."/>
            <person name="Ovchinnikova G."/>
            <person name="Pagani I."/>
            <person name="Mead D."/>
            <person name="Brumm P."/>
            <person name="Woyke T."/>
        </authorList>
    </citation>
    <scope>NUCLEOTIDE SEQUENCE [LARGE SCALE GENOMIC DNA]</scope>
    <source>
        <strain evidence="3">ATCC 13127 / NRRL B-14078</strain>
    </source>
</reference>
<feature type="transmembrane region" description="Helical" evidence="1">
    <location>
        <begin position="411"/>
        <end position="433"/>
    </location>
</feature>
<dbReference type="KEGG" id="cga:Celgi_2896"/>
<keyword evidence="1" id="KW-1133">Transmembrane helix</keyword>
<accession>F8A5U9</accession>
<gene>
    <name evidence="2" type="ordered locus">Celgi_2896</name>
</gene>
<name>F8A5U9_CELGA</name>
<proteinExistence type="predicted"/>